<dbReference type="SUPFAM" id="SSF51182">
    <property type="entry name" value="RmlC-like cupins"/>
    <property type="match status" value="1"/>
</dbReference>
<dbReference type="InterPro" id="IPR024060">
    <property type="entry name" value="Ureidoglycolate_lyase_dom_sf"/>
</dbReference>
<evidence type="ECO:0000256" key="1">
    <source>
        <dbReference type="ARBA" id="ARBA00011738"/>
    </source>
</evidence>
<dbReference type="Gene3D" id="2.60.120.480">
    <property type="entry name" value="Ureidoglycolate hydrolase"/>
    <property type="match status" value="1"/>
</dbReference>
<organism evidence="5 6">
    <name type="scientific">Thalassolituus marinus</name>
    <dbReference type="NCBI Taxonomy" id="671053"/>
    <lineage>
        <taxon>Bacteria</taxon>
        <taxon>Pseudomonadati</taxon>
        <taxon>Pseudomonadota</taxon>
        <taxon>Gammaproteobacteria</taxon>
        <taxon>Oceanospirillales</taxon>
        <taxon>Oceanospirillaceae</taxon>
        <taxon>Thalassolituus</taxon>
    </lineage>
</organism>
<keyword evidence="2" id="KW-0659">Purine metabolism</keyword>
<dbReference type="GO" id="GO:0016829">
    <property type="term" value="F:lyase activity"/>
    <property type="evidence" value="ECO:0007669"/>
    <property type="project" value="UniProtKB-KW"/>
</dbReference>
<evidence type="ECO:0000256" key="4">
    <source>
        <dbReference type="ARBA" id="ARBA00047684"/>
    </source>
</evidence>
<dbReference type="RefSeq" id="WP_225676215.1">
    <property type="nucleotide sequence ID" value="NZ_JAEDAH010000093.1"/>
</dbReference>
<dbReference type="InterPro" id="IPR007247">
    <property type="entry name" value="Ureidogly_lyase"/>
</dbReference>
<dbReference type="InterPro" id="IPR047233">
    <property type="entry name" value="UAH_cupin"/>
</dbReference>
<keyword evidence="3 5" id="KW-0456">Lyase</keyword>
<accession>A0ABS7ZUF2</accession>
<keyword evidence="6" id="KW-1185">Reference proteome</keyword>
<protein>
    <submittedName>
        <fullName evidence="5">Ureidoglycolate lyase</fullName>
    </submittedName>
</protein>
<dbReference type="PANTHER" id="PTHR21221:SF1">
    <property type="entry name" value="UREIDOGLYCOLATE LYASE"/>
    <property type="match status" value="1"/>
</dbReference>
<dbReference type="PIRSF" id="PIRSF017306">
    <property type="entry name" value="Ureidogly_hydro"/>
    <property type="match status" value="1"/>
</dbReference>
<sequence length="172" mass="19236">MQLTLKPEVLSAESFAPFGELVSVRGKPIMINNGTTERYHNLGQVTLGNSEQMGQGILSIFRAQPRTLPMTINMMERHPLGSQAFLPSSAEPYLVLVCLSHQVNGEEQPDPNSLKLFLASGDEGVNYKANCWHHPLLALNQVSDFWIVDRIGPGNNLEEFFFPDDWEIVIDL</sequence>
<proteinExistence type="predicted"/>
<dbReference type="CDD" id="cd20298">
    <property type="entry name" value="cupin_UAH"/>
    <property type="match status" value="1"/>
</dbReference>
<evidence type="ECO:0000256" key="2">
    <source>
        <dbReference type="ARBA" id="ARBA00022631"/>
    </source>
</evidence>
<dbReference type="Pfam" id="PF04115">
    <property type="entry name" value="Ureidogly_lyase"/>
    <property type="match status" value="1"/>
</dbReference>
<comment type="subunit">
    <text evidence="1">Homodimer.</text>
</comment>
<gene>
    <name evidence="5" type="ORF">I9W95_14640</name>
</gene>
<comment type="caution">
    <text evidence="5">The sequence shown here is derived from an EMBL/GenBank/DDBJ whole genome shotgun (WGS) entry which is preliminary data.</text>
</comment>
<comment type="catalytic activity">
    <reaction evidence="4">
        <text>(S)-ureidoglycolate = urea + glyoxylate</text>
        <dbReference type="Rhea" id="RHEA:11304"/>
        <dbReference type="ChEBI" id="CHEBI:16199"/>
        <dbReference type="ChEBI" id="CHEBI:36655"/>
        <dbReference type="ChEBI" id="CHEBI:57296"/>
        <dbReference type="EC" id="4.3.2.3"/>
    </reaction>
</comment>
<evidence type="ECO:0000256" key="3">
    <source>
        <dbReference type="ARBA" id="ARBA00023239"/>
    </source>
</evidence>
<dbReference type="NCBIfam" id="NF009932">
    <property type="entry name" value="PRK13395.1"/>
    <property type="match status" value="1"/>
</dbReference>
<dbReference type="Proteomes" id="UP000714380">
    <property type="component" value="Unassembled WGS sequence"/>
</dbReference>
<dbReference type="PANTHER" id="PTHR21221">
    <property type="entry name" value="UREIDOGLYCOLATE HYDROLASE"/>
    <property type="match status" value="1"/>
</dbReference>
<evidence type="ECO:0000313" key="5">
    <source>
        <dbReference type="EMBL" id="MCA6064848.1"/>
    </source>
</evidence>
<dbReference type="InterPro" id="IPR011051">
    <property type="entry name" value="RmlC_Cupin_sf"/>
</dbReference>
<evidence type="ECO:0000313" key="6">
    <source>
        <dbReference type="Proteomes" id="UP000714380"/>
    </source>
</evidence>
<dbReference type="EMBL" id="JAEDAH010000093">
    <property type="protein sequence ID" value="MCA6064848.1"/>
    <property type="molecule type" value="Genomic_DNA"/>
</dbReference>
<reference evidence="5 6" key="1">
    <citation type="submission" date="2020-12" db="EMBL/GenBank/DDBJ databases">
        <title>Novel Thalassolituus-related marine hydrocarbonoclastic bacteria mediated algae-derived hydrocarbons mineralization in twilight zone of the northern South China Sea.</title>
        <authorList>
            <person name="Dong C."/>
        </authorList>
    </citation>
    <scope>NUCLEOTIDE SEQUENCE [LARGE SCALE GENOMIC DNA]</scope>
    <source>
        <strain evidence="5 6">IMCC1826</strain>
    </source>
</reference>
<name>A0ABS7ZUF2_9GAMM</name>